<reference evidence="2 3" key="1">
    <citation type="submission" date="2016-03" db="EMBL/GenBank/DDBJ databases">
        <title>Whole genome sequencing of Grifola frondosa 9006-11.</title>
        <authorList>
            <person name="Min B."/>
            <person name="Park H."/>
            <person name="Kim J.-G."/>
            <person name="Cho H."/>
            <person name="Oh Y.-L."/>
            <person name="Kong W.-S."/>
            <person name="Choi I.-G."/>
        </authorList>
    </citation>
    <scope>NUCLEOTIDE SEQUENCE [LARGE SCALE GENOMIC DNA]</scope>
    <source>
        <strain evidence="2 3">9006-11</strain>
    </source>
</reference>
<gene>
    <name evidence="2" type="ORF">A0H81_05988</name>
</gene>
<evidence type="ECO:0000256" key="1">
    <source>
        <dbReference type="SAM" id="MobiDB-lite"/>
    </source>
</evidence>
<sequence length="119" mass="12921">MRLACAPRFRRCGSRSLLAAVLGRPKPRNLSHGQERENKEATHGRSGRTHTTQPHIAAWERPSDTPWTQEQRDGAGHGFSATTAKNPRRGEARAGCFPALLAPAKTQTCTGVLEGLCPP</sequence>
<dbReference type="Proteomes" id="UP000092993">
    <property type="component" value="Unassembled WGS sequence"/>
</dbReference>
<accession>A0A1C7MG41</accession>
<dbReference type="AlphaFoldDB" id="A0A1C7MG41"/>
<dbReference type="EMBL" id="LUGG01000006">
    <property type="protein sequence ID" value="OBZ73984.1"/>
    <property type="molecule type" value="Genomic_DNA"/>
</dbReference>
<feature type="compositionally biased region" description="Basic and acidic residues" evidence="1">
    <location>
        <begin position="33"/>
        <end position="43"/>
    </location>
</feature>
<feature type="region of interest" description="Disordered" evidence="1">
    <location>
        <begin position="23"/>
        <end position="90"/>
    </location>
</feature>
<comment type="caution">
    <text evidence="2">The sequence shown here is derived from an EMBL/GenBank/DDBJ whole genome shotgun (WGS) entry which is preliminary data.</text>
</comment>
<evidence type="ECO:0000313" key="2">
    <source>
        <dbReference type="EMBL" id="OBZ73984.1"/>
    </source>
</evidence>
<evidence type="ECO:0000313" key="3">
    <source>
        <dbReference type="Proteomes" id="UP000092993"/>
    </source>
</evidence>
<keyword evidence="3" id="KW-1185">Reference proteome</keyword>
<protein>
    <submittedName>
        <fullName evidence="2">Uncharacterized protein</fullName>
    </submittedName>
</protein>
<name>A0A1C7MG41_GRIFR</name>
<proteinExistence type="predicted"/>
<organism evidence="2 3">
    <name type="scientific">Grifola frondosa</name>
    <name type="common">Maitake</name>
    <name type="synonym">Polyporus frondosus</name>
    <dbReference type="NCBI Taxonomy" id="5627"/>
    <lineage>
        <taxon>Eukaryota</taxon>
        <taxon>Fungi</taxon>
        <taxon>Dikarya</taxon>
        <taxon>Basidiomycota</taxon>
        <taxon>Agaricomycotina</taxon>
        <taxon>Agaricomycetes</taxon>
        <taxon>Polyporales</taxon>
        <taxon>Grifolaceae</taxon>
        <taxon>Grifola</taxon>
    </lineage>
</organism>